<dbReference type="EMBL" id="BMIY01000003">
    <property type="protein sequence ID" value="GGG53404.1"/>
    <property type="molecule type" value="Genomic_DNA"/>
</dbReference>
<evidence type="ECO:0000313" key="3">
    <source>
        <dbReference type="EMBL" id="GGG53404.1"/>
    </source>
</evidence>
<gene>
    <name evidence="3" type="ORF">GCM10011403_08200</name>
</gene>
<keyword evidence="1" id="KW-0808">Transferase</keyword>
<comment type="caution">
    <text evidence="3">The sequence shown here is derived from an EMBL/GenBank/DDBJ whole genome shotgun (WGS) entry which is preliminary data.</text>
</comment>
<dbReference type="PANTHER" id="PTHR12788:SF10">
    <property type="entry name" value="PROTEIN-TYROSINE SULFOTRANSFERASE"/>
    <property type="match status" value="1"/>
</dbReference>
<dbReference type="Proteomes" id="UP000627715">
    <property type="component" value="Unassembled WGS sequence"/>
</dbReference>
<dbReference type="RefSeq" id="WP_068809920.1">
    <property type="nucleotide sequence ID" value="NZ_BMIY01000003.1"/>
</dbReference>
<dbReference type="Pfam" id="PF13469">
    <property type="entry name" value="Sulfotransfer_3"/>
    <property type="match status" value="1"/>
</dbReference>
<reference evidence="3" key="2">
    <citation type="submission" date="2020-09" db="EMBL/GenBank/DDBJ databases">
        <authorList>
            <person name="Sun Q."/>
            <person name="Zhou Y."/>
        </authorList>
    </citation>
    <scope>NUCLEOTIDE SEQUENCE</scope>
    <source>
        <strain evidence="3">CGMCC 1.15425</strain>
    </source>
</reference>
<dbReference type="InterPro" id="IPR027417">
    <property type="entry name" value="P-loop_NTPase"/>
</dbReference>
<evidence type="ECO:0000256" key="1">
    <source>
        <dbReference type="ARBA" id="ARBA00022679"/>
    </source>
</evidence>
<evidence type="ECO:0000256" key="2">
    <source>
        <dbReference type="PROSITE-ProRule" id="PRU00339"/>
    </source>
</evidence>
<evidence type="ECO:0000313" key="4">
    <source>
        <dbReference type="Proteomes" id="UP000627715"/>
    </source>
</evidence>
<dbReference type="GO" id="GO:0008476">
    <property type="term" value="F:protein-tyrosine sulfotransferase activity"/>
    <property type="evidence" value="ECO:0007669"/>
    <property type="project" value="InterPro"/>
</dbReference>
<dbReference type="Gene3D" id="1.25.40.10">
    <property type="entry name" value="Tetratricopeptide repeat domain"/>
    <property type="match status" value="1"/>
</dbReference>
<dbReference type="SMART" id="SM00028">
    <property type="entry name" value="TPR"/>
    <property type="match status" value="3"/>
</dbReference>
<protein>
    <submittedName>
        <fullName evidence="3">Sulfotransferase</fullName>
    </submittedName>
</protein>
<dbReference type="AlphaFoldDB" id="A0A917GQH2"/>
<organism evidence="3 4">
    <name type="scientific">Pseudohongiella nitratireducens</name>
    <dbReference type="NCBI Taxonomy" id="1768907"/>
    <lineage>
        <taxon>Bacteria</taxon>
        <taxon>Pseudomonadati</taxon>
        <taxon>Pseudomonadota</taxon>
        <taxon>Gammaproteobacteria</taxon>
        <taxon>Pseudomonadales</taxon>
        <taxon>Pseudohongiellaceae</taxon>
        <taxon>Pseudohongiella</taxon>
    </lineage>
</organism>
<keyword evidence="4" id="KW-1185">Reference proteome</keyword>
<accession>A0A917GQH2</accession>
<dbReference type="PANTHER" id="PTHR12788">
    <property type="entry name" value="PROTEIN-TYROSINE SULFOTRANSFERASE 2"/>
    <property type="match status" value="1"/>
</dbReference>
<dbReference type="Pfam" id="PF13181">
    <property type="entry name" value="TPR_8"/>
    <property type="match status" value="1"/>
</dbReference>
<proteinExistence type="predicted"/>
<dbReference type="PROSITE" id="PS50005">
    <property type="entry name" value="TPR"/>
    <property type="match status" value="1"/>
</dbReference>
<dbReference type="InterPro" id="IPR011990">
    <property type="entry name" value="TPR-like_helical_dom_sf"/>
</dbReference>
<keyword evidence="2" id="KW-0802">TPR repeat</keyword>
<sequence length="549" mass="61164">MSLAVHQMTGSRDAWMLARAQARAGNLPEALSLLTEVSRMEPENTEALSLACSLAAKLRNWSMMMQTAGAWTRSSPESVQAWQSLSHACFEQKQFVDAIAAFDVVISLDPENYRHRVSAARIATAAEQYDSARAHLAVATKISPESSDVLLASCRLNYLTGELEQAEEDCRKALKINPNLAPAYITLGQLRQGKLSTDEIGDLRRLLAVPRLHPEYKASLFFTLGDALDATRDVAGAFTAWQEANRVNLHISRQEGIRYNRARQEEETEIIRALFPDVKGNELAASPSKNCDKVQPIFVLGMPRSGTTLIESILASHSNVSGAGELPALPEIHDELIALARRIGAWEAREVISCKIDHWRERYLAALPDSGNGGWVVDKQPLNFRSIGLIRMLFPESPIIATQRDVLEVGLSIYRHDFSKNWPCAHRLEDIGHYMGVHHRIMQHWTQCNASNFLVVEHKKMITNPKKEISRLLDYSGLAEELACFEPHKTKRSISTFSAVQVRQPVSSAFSGRAQPYISYLEPLVTALQAAGIDMAPGHELETQRSERL</sequence>
<dbReference type="Gene3D" id="3.40.50.300">
    <property type="entry name" value="P-loop containing nucleotide triphosphate hydrolases"/>
    <property type="match status" value="1"/>
</dbReference>
<dbReference type="Pfam" id="PF14559">
    <property type="entry name" value="TPR_19"/>
    <property type="match status" value="1"/>
</dbReference>
<reference evidence="3" key="1">
    <citation type="journal article" date="2014" name="Int. J. Syst. Evol. Microbiol.">
        <title>Complete genome sequence of Corynebacterium casei LMG S-19264T (=DSM 44701T), isolated from a smear-ripened cheese.</title>
        <authorList>
            <consortium name="US DOE Joint Genome Institute (JGI-PGF)"/>
            <person name="Walter F."/>
            <person name="Albersmeier A."/>
            <person name="Kalinowski J."/>
            <person name="Ruckert C."/>
        </authorList>
    </citation>
    <scope>NUCLEOTIDE SEQUENCE</scope>
    <source>
        <strain evidence="3">CGMCC 1.15425</strain>
    </source>
</reference>
<feature type="repeat" description="TPR" evidence="2">
    <location>
        <begin position="79"/>
        <end position="112"/>
    </location>
</feature>
<dbReference type="InterPro" id="IPR026634">
    <property type="entry name" value="TPST-like"/>
</dbReference>
<dbReference type="OrthoDB" id="9815894at2"/>
<name>A0A917GQH2_9GAMM</name>
<dbReference type="SUPFAM" id="SSF48452">
    <property type="entry name" value="TPR-like"/>
    <property type="match status" value="1"/>
</dbReference>
<dbReference type="SUPFAM" id="SSF52540">
    <property type="entry name" value="P-loop containing nucleoside triphosphate hydrolases"/>
    <property type="match status" value="1"/>
</dbReference>
<dbReference type="InterPro" id="IPR019734">
    <property type="entry name" value="TPR_rpt"/>
</dbReference>